<dbReference type="EMBL" id="PTIS01000001">
    <property type="protein sequence ID" value="PPK49461.1"/>
    <property type="molecule type" value="Genomic_DNA"/>
</dbReference>
<evidence type="ECO:0000313" key="2">
    <source>
        <dbReference type="EMBL" id="PPK49461.1"/>
    </source>
</evidence>
<proteinExistence type="predicted"/>
<dbReference type="Pfam" id="PF01965">
    <property type="entry name" value="DJ-1_PfpI"/>
    <property type="match status" value="1"/>
</dbReference>
<sequence>MKKVLLFLAEGFEEIEALTVVDVLRRAEIICDTCSIKDEYVKGCHDIVVKADKNIMDDDLKTYDAVVLPGGMPGAENLRYSTRVIETVKEFYANGKLVAAICAAPIILEEAGILKGVKVTSYPGFRDKLGNSIYKEESVVEDLNILTSRGPATALEFSFSILSRLCEEEKVEQLKEEMLYNI</sequence>
<dbReference type="OrthoDB" id="9800516at2"/>
<gene>
    <name evidence="2" type="ORF">BD821_101122</name>
</gene>
<dbReference type="Proteomes" id="UP000239863">
    <property type="component" value="Unassembled WGS sequence"/>
</dbReference>
<evidence type="ECO:0000313" key="3">
    <source>
        <dbReference type="Proteomes" id="UP000239863"/>
    </source>
</evidence>
<dbReference type="InterPro" id="IPR050325">
    <property type="entry name" value="Prot/Nucl_acid_deglycase"/>
</dbReference>
<dbReference type="GO" id="GO:0005737">
    <property type="term" value="C:cytoplasm"/>
    <property type="evidence" value="ECO:0007669"/>
    <property type="project" value="TreeGrafter"/>
</dbReference>
<dbReference type="RefSeq" id="WP_104408859.1">
    <property type="nucleotide sequence ID" value="NZ_PTIS01000001.1"/>
</dbReference>
<dbReference type="InterPro" id="IPR006287">
    <property type="entry name" value="DJ-1"/>
</dbReference>
<dbReference type="STRING" id="37659.GCA_000703125_02836"/>
<dbReference type="NCBIfam" id="TIGR01383">
    <property type="entry name" value="not_thiJ"/>
    <property type="match status" value="1"/>
</dbReference>
<protein>
    <submittedName>
        <fullName evidence="2">4-methyl-5(B-hydroxyethyl)-thiazole monophosphate biosynthesis</fullName>
    </submittedName>
</protein>
<comment type="caution">
    <text evidence="2">The sequence shown here is derived from an EMBL/GenBank/DDBJ whole genome shotgun (WGS) entry which is preliminary data.</text>
</comment>
<dbReference type="InterPro" id="IPR002818">
    <property type="entry name" value="DJ-1/PfpI"/>
</dbReference>
<dbReference type="InterPro" id="IPR029062">
    <property type="entry name" value="Class_I_gatase-like"/>
</dbReference>
<reference evidence="2 3" key="1">
    <citation type="submission" date="2018-02" db="EMBL/GenBank/DDBJ databases">
        <title>Genomic Encyclopedia of Archaeal and Bacterial Type Strains, Phase II (KMG-II): from individual species to whole genera.</title>
        <authorList>
            <person name="Goeker M."/>
        </authorList>
    </citation>
    <scope>NUCLEOTIDE SEQUENCE [LARGE SCALE GENOMIC DNA]</scope>
    <source>
        <strain evidence="2 3">DSM 15099</strain>
    </source>
</reference>
<dbReference type="Gene3D" id="3.40.50.880">
    <property type="match status" value="1"/>
</dbReference>
<dbReference type="AlphaFoldDB" id="A0A2S6G0N9"/>
<dbReference type="CDD" id="cd03135">
    <property type="entry name" value="GATase1_DJ-1"/>
    <property type="match status" value="1"/>
</dbReference>
<name>A0A2S6G0N9_9CLOT</name>
<organism evidence="2 3">
    <name type="scientific">Clostridium algidicarnis DSM 15099</name>
    <dbReference type="NCBI Taxonomy" id="1121295"/>
    <lineage>
        <taxon>Bacteria</taxon>
        <taxon>Bacillati</taxon>
        <taxon>Bacillota</taxon>
        <taxon>Clostridia</taxon>
        <taxon>Eubacteriales</taxon>
        <taxon>Clostridiaceae</taxon>
        <taxon>Clostridium</taxon>
    </lineage>
</organism>
<dbReference type="PANTHER" id="PTHR48094:SF12">
    <property type="entry name" value="PARKINSON DISEASE PROTEIN 7 HOMOLOG"/>
    <property type="match status" value="1"/>
</dbReference>
<dbReference type="PANTHER" id="PTHR48094">
    <property type="entry name" value="PROTEIN/NUCLEIC ACID DEGLYCASE DJ-1-RELATED"/>
    <property type="match status" value="1"/>
</dbReference>
<evidence type="ECO:0000259" key="1">
    <source>
        <dbReference type="Pfam" id="PF01965"/>
    </source>
</evidence>
<feature type="domain" description="DJ-1/PfpI" evidence="1">
    <location>
        <begin position="2"/>
        <end position="163"/>
    </location>
</feature>
<dbReference type="SUPFAM" id="SSF52317">
    <property type="entry name" value="Class I glutamine amidotransferase-like"/>
    <property type="match status" value="1"/>
</dbReference>
<accession>A0A2S6G0N9</accession>